<dbReference type="Gene3D" id="3.40.50.10170">
    <property type="match status" value="1"/>
</dbReference>
<dbReference type="Pfam" id="PF02645">
    <property type="entry name" value="DegV"/>
    <property type="match status" value="1"/>
</dbReference>
<accession>A0A9D1VKP8</accession>
<dbReference type="EMBL" id="DXFG01000092">
    <property type="protein sequence ID" value="HIX37180.1"/>
    <property type="molecule type" value="Genomic_DNA"/>
</dbReference>
<dbReference type="InterPro" id="IPR050270">
    <property type="entry name" value="DegV_domain_contain"/>
</dbReference>
<dbReference type="Gene3D" id="3.30.1180.10">
    <property type="match status" value="1"/>
</dbReference>
<name>A0A9D1VKP8_9FIRM</name>
<organism evidence="2 3">
    <name type="scientific">Candidatus Blautia pullistercoris</name>
    <dbReference type="NCBI Taxonomy" id="2838499"/>
    <lineage>
        <taxon>Bacteria</taxon>
        <taxon>Bacillati</taxon>
        <taxon>Bacillota</taxon>
        <taxon>Clostridia</taxon>
        <taxon>Lachnospirales</taxon>
        <taxon>Lachnospiraceae</taxon>
        <taxon>Blautia</taxon>
    </lineage>
</organism>
<dbReference type="SUPFAM" id="SSF82549">
    <property type="entry name" value="DAK1/DegV-like"/>
    <property type="match status" value="1"/>
</dbReference>
<keyword evidence="1" id="KW-0446">Lipid-binding</keyword>
<dbReference type="Proteomes" id="UP000824230">
    <property type="component" value="Unassembled WGS sequence"/>
</dbReference>
<dbReference type="AlphaFoldDB" id="A0A9D1VKP8"/>
<evidence type="ECO:0000313" key="3">
    <source>
        <dbReference type="Proteomes" id="UP000824230"/>
    </source>
</evidence>
<reference evidence="2" key="1">
    <citation type="journal article" date="2021" name="PeerJ">
        <title>Extensive microbial diversity within the chicken gut microbiome revealed by metagenomics and culture.</title>
        <authorList>
            <person name="Gilroy R."/>
            <person name="Ravi A."/>
            <person name="Getino M."/>
            <person name="Pursley I."/>
            <person name="Horton D.L."/>
            <person name="Alikhan N.F."/>
            <person name="Baker D."/>
            <person name="Gharbi K."/>
            <person name="Hall N."/>
            <person name="Watson M."/>
            <person name="Adriaenssens E.M."/>
            <person name="Foster-Nyarko E."/>
            <person name="Jarju S."/>
            <person name="Secka A."/>
            <person name="Antonio M."/>
            <person name="Oren A."/>
            <person name="Chaudhuri R.R."/>
            <person name="La Ragione R."/>
            <person name="Hildebrand F."/>
            <person name="Pallen M.J."/>
        </authorList>
    </citation>
    <scope>NUCLEOTIDE SEQUENCE</scope>
    <source>
        <strain evidence="2">ChiHjej12B11-1927</strain>
    </source>
</reference>
<dbReference type="PANTHER" id="PTHR33434:SF2">
    <property type="entry name" value="FATTY ACID-BINDING PROTEIN TM_1468"/>
    <property type="match status" value="1"/>
</dbReference>
<evidence type="ECO:0000256" key="1">
    <source>
        <dbReference type="ARBA" id="ARBA00023121"/>
    </source>
</evidence>
<dbReference type="PROSITE" id="PS51482">
    <property type="entry name" value="DEGV"/>
    <property type="match status" value="1"/>
</dbReference>
<gene>
    <name evidence="2" type="ORF">H9738_04825</name>
</gene>
<reference evidence="2" key="2">
    <citation type="submission" date="2021-04" db="EMBL/GenBank/DDBJ databases">
        <authorList>
            <person name="Gilroy R."/>
        </authorList>
    </citation>
    <scope>NUCLEOTIDE SEQUENCE</scope>
    <source>
        <strain evidence="2">ChiHjej12B11-1927</strain>
    </source>
</reference>
<sequence length="290" mass="32634">MKKIILSADSTCDLGEGLKEKYQVHYYPFHIILEGQDYQDNVDITPEDIFQRYYEKKVLPKTAAINVREYVEYFRPFVEQGYEVIHLNLGSALSSAHQNCMLAARELEGVYPVDSGNLSTGIGHLVLDAGEMIKAGLEAKEIAEKMKERKGRVHSSFILDTLKFMSAGGRCSNVMALGANLLNIKPCIEVNNQDGSMDVGKKYRGSLKKVLPLYVKDKLQEYGEISRDKIFITHSGIDQEYIELVRKTIQEEIKFQNIYVTRASCTISCHCGPNTLGILFETRSDGRCGS</sequence>
<comment type="caution">
    <text evidence="2">The sequence shown here is derived from an EMBL/GenBank/DDBJ whole genome shotgun (WGS) entry which is preliminary data.</text>
</comment>
<evidence type="ECO:0000313" key="2">
    <source>
        <dbReference type="EMBL" id="HIX37180.1"/>
    </source>
</evidence>
<dbReference type="PANTHER" id="PTHR33434">
    <property type="entry name" value="DEGV DOMAIN-CONTAINING PROTEIN DR_1986-RELATED"/>
    <property type="match status" value="1"/>
</dbReference>
<protein>
    <submittedName>
        <fullName evidence="2">DegV family protein</fullName>
    </submittedName>
</protein>
<dbReference type="InterPro" id="IPR003797">
    <property type="entry name" value="DegV"/>
</dbReference>
<dbReference type="GO" id="GO:0008289">
    <property type="term" value="F:lipid binding"/>
    <property type="evidence" value="ECO:0007669"/>
    <property type="project" value="UniProtKB-KW"/>
</dbReference>
<dbReference type="NCBIfam" id="TIGR00762">
    <property type="entry name" value="DegV"/>
    <property type="match status" value="1"/>
</dbReference>
<proteinExistence type="predicted"/>
<dbReference type="InterPro" id="IPR043168">
    <property type="entry name" value="DegV_C"/>
</dbReference>